<evidence type="ECO:0000256" key="2">
    <source>
        <dbReference type="ARBA" id="ARBA00023015"/>
    </source>
</evidence>
<dbReference type="AlphaFoldDB" id="A0A397P8W6"/>
<keyword evidence="2" id="KW-0805">Transcription regulation</keyword>
<comment type="caution">
    <text evidence="6">The sequence shown here is derived from an EMBL/GenBank/DDBJ whole genome shotgun (WGS) entry which is preliminary data.</text>
</comment>
<dbReference type="EMBL" id="QXDC01000002">
    <property type="protein sequence ID" value="RIA45512.1"/>
    <property type="molecule type" value="Genomic_DNA"/>
</dbReference>
<dbReference type="Gene3D" id="3.40.190.290">
    <property type="match status" value="1"/>
</dbReference>
<dbReference type="InterPro" id="IPR036390">
    <property type="entry name" value="WH_DNA-bd_sf"/>
</dbReference>
<gene>
    <name evidence="6" type="ORF">DFR49_0032</name>
</gene>
<proteinExistence type="inferred from homology"/>
<dbReference type="InterPro" id="IPR005119">
    <property type="entry name" value="LysR_subst-bd"/>
</dbReference>
<dbReference type="GO" id="GO:0003677">
    <property type="term" value="F:DNA binding"/>
    <property type="evidence" value="ECO:0007669"/>
    <property type="project" value="UniProtKB-KW"/>
</dbReference>
<keyword evidence="3" id="KW-0238">DNA-binding</keyword>
<dbReference type="PANTHER" id="PTHR30537:SF5">
    <property type="entry name" value="HTH-TYPE TRANSCRIPTIONAL ACTIVATOR TTDR-RELATED"/>
    <property type="match status" value="1"/>
</dbReference>
<organism evidence="6 7">
    <name type="scientific">Hephaestia caeni</name>
    <dbReference type="NCBI Taxonomy" id="645617"/>
    <lineage>
        <taxon>Bacteria</taxon>
        <taxon>Pseudomonadati</taxon>
        <taxon>Pseudomonadota</taxon>
        <taxon>Alphaproteobacteria</taxon>
        <taxon>Sphingomonadales</taxon>
        <taxon>Sphingomonadaceae</taxon>
        <taxon>Hephaestia</taxon>
    </lineage>
</organism>
<dbReference type="GO" id="GO:0003700">
    <property type="term" value="F:DNA-binding transcription factor activity"/>
    <property type="evidence" value="ECO:0007669"/>
    <property type="project" value="InterPro"/>
</dbReference>
<dbReference type="CDD" id="cd08422">
    <property type="entry name" value="PBP2_CrgA_like"/>
    <property type="match status" value="1"/>
</dbReference>
<protein>
    <submittedName>
        <fullName evidence="6">LysR family transcriptional regulator</fullName>
    </submittedName>
</protein>
<evidence type="ECO:0000256" key="4">
    <source>
        <dbReference type="ARBA" id="ARBA00023163"/>
    </source>
</evidence>
<evidence type="ECO:0000259" key="5">
    <source>
        <dbReference type="PROSITE" id="PS50931"/>
    </source>
</evidence>
<name>A0A397P8W6_9SPHN</name>
<reference evidence="6 7" key="1">
    <citation type="submission" date="2018-08" db="EMBL/GenBank/DDBJ databases">
        <title>Genomic Encyclopedia of Type Strains, Phase IV (KMG-IV): sequencing the most valuable type-strain genomes for metagenomic binning, comparative biology and taxonomic classification.</title>
        <authorList>
            <person name="Goeker M."/>
        </authorList>
    </citation>
    <scope>NUCLEOTIDE SEQUENCE [LARGE SCALE GENOMIC DNA]</scope>
    <source>
        <strain evidence="6 7">DSM 25527</strain>
    </source>
</reference>
<dbReference type="FunFam" id="1.10.10.10:FF:000001">
    <property type="entry name" value="LysR family transcriptional regulator"/>
    <property type="match status" value="1"/>
</dbReference>
<sequence>MIETADLLVFTRVVELESLTRAAQIMGVPKSTISRRLTRLEEKLGVRLLHRTTHGIITTEQGVVFFDYAARCLGVLRDGTNAVQAAMTRPQGLLRISVPHELDRSLLAPMLSAYLKTYPDVRLVTVLSNETTDHFRDGFDLAIVADTLPLAEASLMTTKLGTTEYGLYAAPEYLEQHGFPQSHVDLPRFDLLAWGTVDAKAQWQLTHGSYDVTVEFRPRLACNDLVLLRQSVLSGLGIAALPAFICKHDLAEGRMVEVLTGWRPPGSSFFAVFPLQQTMPARVRTFIDFLVERLRPTLSWEVD</sequence>
<dbReference type="InterPro" id="IPR058163">
    <property type="entry name" value="LysR-type_TF_proteobact-type"/>
</dbReference>
<accession>A0A397P8W6</accession>
<dbReference type="PROSITE" id="PS50931">
    <property type="entry name" value="HTH_LYSR"/>
    <property type="match status" value="1"/>
</dbReference>
<dbReference type="Pfam" id="PF03466">
    <property type="entry name" value="LysR_substrate"/>
    <property type="match status" value="1"/>
</dbReference>
<dbReference type="SUPFAM" id="SSF46785">
    <property type="entry name" value="Winged helix' DNA-binding domain"/>
    <property type="match status" value="1"/>
</dbReference>
<evidence type="ECO:0000256" key="3">
    <source>
        <dbReference type="ARBA" id="ARBA00023125"/>
    </source>
</evidence>
<dbReference type="SUPFAM" id="SSF53850">
    <property type="entry name" value="Periplasmic binding protein-like II"/>
    <property type="match status" value="1"/>
</dbReference>
<dbReference type="InterPro" id="IPR000847">
    <property type="entry name" value="LysR_HTH_N"/>
</dbReference>
<evidence type="ECO:0000313" key="6">
    <source>
        <dbReference type="EMBL" id="RIA45512.1"/>
    </source>
</evidence>
<comment type="similarity">
    <text evidence="1">Belongs to the LysR transcriptional regulatory family.</text>
</comment>
<keyword evidence="4" id="KW-0804">Transcription</keyword>
<dbReference type="Pfam" id="PF00126">
    <property type="entry name" value="HTH_1"/>
    <property type="match status" value="1"/>
</dbReference>
<dbReference type="Proteomes" id="UP000266568">
    <property type="component" value="Unassembled WGS sequence"/>
</dbReference>
<dbReference type="InterPro" id="IPR036388">
    <property type="entry name" value="WH-like_DNA-bd_sf"/>
</dbReference>
<dbReference type="Gene3D" id="1.10.10.10">
    <property type="entry name" value="Winged helix-like DNA-binding domain superfamily/Winged helix DNA-binding domain"/>
    <property type="match status" value="1"/>
</dbReference>
<evidence type="ECO:0000313" key="7">
    <source>
        <dbReference type="Proteomes" id="UP000266568"/>
    </source>
</evidence>
<dbReference type="PANTHER" id="PTHR30537">
    <property type="entry name" value="HTH-TYPE TRANSCRIPTIONAL REGULATOR"/>
    <property type="match status" value="1"/>
</dbReference>
<evidence type="ECO:0000256" key="1">
    <source>
        <dbReference type="ARBA" id="ARBA00009437"/>
    </source>
</evidence>
<keyword evidence="7" id="KW-1185">Reference proteome</keyword>
<feature type="domain" description="HTH lysR-type" evidence="5">
    <location>
        <begin position="2"/>
        <end position="59"/>
    </location>
</feature>